<keyword evidence="6" id="KW-1185">Reference proteome</keyword>
<evidence type="ECO:0000256" key="3">
    <source>
        <dbReference type="SAM" id="SignalP"/>
    </source>
</evidence>
<comment type="caution">
    <text evidence="5">The sequence shown here is derived from an EMBL/GenBank/DDBJ whole genome shotgun (WGS) entry which is preliminary data.</text>
</comment>
<accession>A0A1V6LQQ7</accession>
<dbReference type="InterPro" id="IPR010827">
    <property type="entry name" value="BamA/TamA_POTRA"/>
</dbReference>
<dbReference type="EMBL" id="MTBC01000006">
    <property type="protein sequence ID" value="OQD42525.1"/>
    <property type="molecule type" value="Genomic_DNA"/>
</dbReference>
<proteinExistence type="predicted"/>
<dbReference type="Pfam" id="PF07244">
    <property type="entry name" value="POTRA"/>
    <property type="match status" value="1"/>
</dbReference>
<keyword evidence="2" id="KW-0472">Membrane</keyword>
<dbReference type="GO" id="GO:0019867">
    <property type="term" value="C:outer membrane"/>
    <property type="evidence" value="ECO:0007669"/>
    <property type="project" value="InterPro"/>
</dbReference>
<evidence type="ECO:0000256" key="2">
    <source>
        <dbReference type="ARBA" id="ARBA00023136"/>
    </source>
</evidence>
<organism evidence="5 6">
    <name type="scientific">Croceivirga radicis</name>
    <dbReference type="NCBI Taxonomy" id="1929488"/>
    <lineage>
        <taxon>Bacteria</taxon>
        <taxon>Pseudomonadati</taxon>
        <taxon>Bacteroidota</taxon>
        <taxon>Flavobacteriia</taxon>
        <taxon>Flavobacteriales</taxon>
        <taxon>Flavobacteriaceae</taxon>
        <taxon>Croceivirga</taxon>
    </lineage>
</organism>
<sequence length="417" mass="47389">MRFLLLCCLLSSLAFGQTTHTIKEITVTGNTRTKTALLKKLINLELGTVVDSTKLANTAARLIRLPGIAHAYFTVEEKSNGAKIVYTVEEQHTFIPFANVYSSDNEDLAFRLGLQEFNFAGQMMTVGGFYQYDVFHSYGLQFRAPYLFSPQWGLEVNYQDLTTQEPVFLANGTADYKYNNRSIEVFGLYAPSYKHNFALGLSSFQEDYAYLFGSTDPNVPQELKVDKWLVKLLYTYDNINYFYYYLDGFKSSLNLQYVQSNDGNLLPFWLGFNDFTFFKRIGKRGNFATRLRLGLAKNIASPFAPFAVDNNLNIRGVGNTIDRGTGSVVLNTEYRFTLLDRNWLVLQGNAFIDSGSWRNPGGTFDDFIQSENLRVYPGIGIRVMHKKIFNAIFRIDYGHGITPDSSKGFVFGIGQYF</sequence>
<dbReference type="Gene3D" id="2.40.160.50">
    <property type="entry name" value="membrane protein fhac: a member of the omp85/tpsb transporter family"/>
    <property type="match status" value="1"/>
</dbReference>
<feature type="domain" description="POTRA" evidence="4">
    <location>
        <begin position="20"/>
        <end position="91"/>
    </location>
</feature>
<dbReference type="Proteomes" id="UP000191680">
    <property type="component" value="Unassembled WGS sequence"/>
</dbReference>
<name>A0A1V6LQQ7_9FLAO</name>
<keyword evidence="3" id="KW-0732">Signal</keyword>
<protein>
    <submittedName>
        <fullName evidence="5">Outer membrane protein assembly factor</fullName>
    </submittedName>
</protein>
<dbReference type="Gene3D" id="3.10.20.310">
    <property type="entry name" value="membrane protein fhac"/>
    <property type="match status" value="1"/>
</dbReference>
<feature type="chain" id="PRO_5012573767" evidence="3">
    <location>
        <begin position="17"/>
        <end position="417"/>
    </location>
</feature>
<feature type="signal peptide" evidence="3">
    <location>
        <begin position="1"/>
        <end position="16"/>
    </location>
</feature>
<dbReference type="PROSITE" id="PS51779">
    <property type="entry name" value="POTRA"/>
    <property type="match status" value="1"/>
</dbReference>
<evidence type="ECO:0000313" key="6">
    <source>
        <dbReference type="Proteomes" id="UP000191680"/>
    </source>
</evidence>
<evidence type="ECO:0000313" key="5">
    <source>
        <dbReference type="EMBL" id="OQD42525.1"/>
    </source>
</evidence>
<evidence type="ECO:0000256" key="1">
    <source>
        <dbReference type="ARBA" id="ARBA00004370"/>
    </source>
</evidence>
<reference evidence="5 6" key="1">
    <citation type="submission" date="2016-12" db="EMBL/GenBank/DDBJ databases">
        <authorList>
            <person name="Song W.-J."/>
            <person name="Kurnit D.M."/>
        </authorList>
    </citation>
    <scope>NUCLEOTIDE SEQUENCE [LARGE SCALE GENOMIC DNA]</scope>
    <source>
        <strain evidence="5 6">HSG9</strain>
    </source>
</reference>
<evidence type="ECO:0000259" key="4">
    <source>
        <dbReference type="PROSITE" id="PS51779"/>
    </source>
</evidence>
<comment type="subcellular location">
    <subcellularLocation>
        <location evidence="1">Membrane</location>
    </subcellularLocation>
</comment>
<dbReference type="OrthoDB" id="1490006at2"/>
<gene>
    <name evidence="5" type="ORF">BUL40_10415</name>
</gene>
<dbReference type="AlphaFoldDB" id="A0A1V6LQQ7"/>
<dbReference type="InterPro" id="IPR034746">
    <property type="entry name" value="POTRA"/>
</dbReference>
<dbReference type="RefSeq" id="WP_080319211.1">
    <property type="nucleotide sequence ID" value="NZ_MTBC01000006.1"/>
</dbReference>